<evidence type="ECO:0000259" key="1">
    <source>
        <dbReference type="Pfam" id="PF12724"/>
    </source>
</evidence>
<dbReference type="InterPro" id="IPR029039">
    <property type="entry name" value="Flavoprotein-like_sf"/>
</dbReference>
<dbReference type="InterPro" id="IPR026816">
    <property type="entry name" value="Flavodoxin_dom"/>
</dbReference>
<organism evidence="2 3">
    <name type="scientific">Collinsella aerofaciens</name>
    <dbReference type="NCBI Taxonomy" id="74426"/>
    <lineage>
        <taxon>Bacteria</taxon>
        <taxon>Bacillati</taxon>
        <taxon>Actinomycetota</taxon>
        <taxon>Coriobacteriia</taxon>
        <taxon>Coriobacteriales</taxon>
        <taxon>Coriobacteriaceae</taxon>
        <taxon>Collinsella</taxon>
    </lineage>
</organism>
<feature type="domain" description="Flavodoxin" evidence="1">
    <location>
        <begin position="22"/>
        <end position="86"/>
    </location>
</feature>
<dbReference type="GO" id="GO:0010181">
    <property type="term" value="F:FMN binding"/>
    <property type="evidence" value="ECO:0007669"/>
    <property type="project" value="TreeGrafter"/>
</dbReference>
<dbReference type="PANTHER" id="PTHR38030">
    <property type="entry name" value="PROTOPORPHYRINOGEN IX DEHYDROGENASE [MENAQUINONE]"/>
    <property type="match status" value="1"/>
</dbReference>
<comment type="caution">
    <text evidence="2">The sequence shown here is derived from an EMBL/GenBank/DDBJ whole genome shotgun (WGS) entry which is preliminary data.</text>
</comment>
<dbReference type="GO" id="GO:0070819">
    <property type="term" value="F:menaquinone-dependent protoporphyrinogen oxidase activity"/>
    <property type="evidence" value="ECO:0007669"/>
    <property type="project" value="TreeGrafter"/>
</dbReference>
<dbReference type="EMBL" id="WWTB01000002">
    <property type="protein sequence ID" value="MZJ85104.1"/>
    <property type="molecule type" value="Genomic_DNA"/>
</dbReference>
<dbReference type="AlphaFoldDB" id="A0A6L8RH99"/>
<evidence type="ECO:0000313" key="3">
    <source>
        <dbReference type="Proteomes" id="UP000481598"/>
    </source>
</evidence>
<dbReference type="GO" id="GO:0006783">
    <property type="term" value="P:heme biosynthetic process"/>
    <property type="evidence" value="ECO:0007669"/>
    <property type="project" value="TreeGrafter"/>
</dbReference>
<sequence>MQRGTIQTLMQLQLKGLLMRTIILYASRHHGNTKKLVDAIVEAHPEIDTLDVKSLGKNEYPDLHEYHLIGVATGIYYSEIDKDMARVLTNVLQPQDKVFGLMTYGGKNKWYGKDIDGICRMRQAIFMGVYGCPGFDTWGPFKITGGVQKGHPTAEEIKGAVDFFDKIEDEYGDIIVEEYAKREKRLAYEKEHPAGGLVAGVKRTAKKIANKL</sequence>
<dbReference type="PANTHER" id="PTHR38030:SF2">
    <property type="entry name" value="PROTOPORPHYRINOGEN IX DEHYDROGENASE [QUINONE]"/>
    <property type="match status" value="1"/>
</dbReference>
<dbReference type="Pfam" id="PF12724">
    <property type="entry name" value="Flavodoxin_5"/>
    <property type="match status" value="1"/>
</dbReference>
<gene>
    <name evidence="2" type="ORF">GT635_01280</name>
</gene>
<name>A0A6L8RH99_9ACTN</name>
<dbReference type="Proteomes" id="UP000481598">
    <property type="component" value="Unassembled WGS sequence"/>
</dbReference>
<reference evidence="2 3" key="1">
    <citation type="journal article" date="2019" name="Nat. Med.">
        <title>A library of human gut bacterial isolates paired with longitudinal multiomics data enables mechanistic microbiome research.</title>
        <authorList>
            <person name="Poyet M."/>
            <person name="Groussin M."/>
            <person name="Gibbons S.M."/>
            <person name="Avila-Pacheco J."/>
            <person name="Jiang X."/>
            <person name="Kearney S.M."/>
            <person name="Perrotta A.R."/>
            <person name="Berdy B."/>
            <person name="Zhao S."/>
            <person name="Lieberman T.D."/>
            <person name="Swanson P.K."/>
            <person name="Smith M."/>
            <person name="Roesemann S."/>
            <person name="Alexander J.E."/>
            <person name="Rich S.A."/>
            <person name="Livny J."/>
            <person name="Vlamakis H."/>
            <person name="Clish C."/>
            <person name="Bullock K."/>
            <person name="Deik A."/>
            <person name="Scott J."/>
            <person name="Pierce K.A."/>
            <person name="Xavier R.J."/>
            <person name="Alm E.J."/>
        </authorList>
    </citation>
    <scope>NUCLEOTIDE SEQUENCE [LARGE SCALE GENOMIC DNA]</scope>
    <source>
        <strain evidence="2 3">BIOML-A10</strain>
    </source>
</reference>
<dbReference type="Gene3D" id="3.40.50.360">
    <property type="match status" value="1"/>
</dbReference>
<dbReference type="InterPro" id="IPR052200">
    <property type="entry name" value="Protoporphyrinogen_IX_DH"/>
</dbReference>
<accession>A0A6L8RH99</accession>
<dbReference type="SUPFAM" id="SSF52218">
    <property type="entry name" value="Flavoproteins"/>
    <property type="match status" value="1"/>
</dbReference>
<proteinExistence type="predicted"/>
<evidence type="ECO:0000313" key="2">
    <source>
        <dbReference type="EMBL" id="MZJ85104.1"/>
    </source>
</evidence>
<protein>
    <recommendedName>
        <fullName evidence="1">Flavodoxin domain-containing protein</fullName>
    </recommendedName>
</protein>